<reference evidence="6" key="2">
    <citation type="submission" date="2025-08" db="UniProtKB">
        <authorList>
            <consortium name="Ensembl"/>
        </authorList>
    </citation>
    <scope>IDENTIFICATION</scope>
</reference>
<protein>
    <submittedName>
        <fullName evidence="6">Transmembrane protein 126A</fullName>
    </submittedName>
</protein>
<keyword evidence="7" id="KW-1185">Reference proteome</keyword>
<dbReference type="GO" id="GO:0032981">
    <property type="term" value="P:mitochondrial respiratory chain complex I assembly"/>
    <property type="evidence" value="ECO:0007669"/>
    <property type="project" value="TreeGrafter"/>
</dbReference>
<dbReference type="Ensembl" id="ENSHHUT00000005930.1">
    <property type="protein sequence ID" value="ENSHHUP00000005750.1"/>
    <property type="gene ID" value="ENSHHUG00000003535.1"/>
</dbReference>
<evidence type="ECO:0000313" key="6">
    <source>
        <dbReference type="Ensembl" id="ENSHHUP00000005750.1"/>
    </source>
</evidence>
<keyword evidence="4" id="KW-0496">Mitochondrion</keyword>
<keyword evidence="5" id="KW-0472">Membrane</keyword>
<dbReference type="GO" id="GO:0031966">
    <property type="term" value="C:mitochondrial membrane"/>
    <property type="evidence" value="ECO:0007669"/>
    <property type="project" value="UniProtKB-SubCell"/>
</dbReference>
<keyword evidence="2" id="KW-0812">Transmembrane</keyword>
<evidence type="ECO:0000256" key="4">
    <source>
        <dbReference type="ARBA" id="ARBA00023128"/>
    </source>
</evidence>
<dbReference type="InterPro" id="IPR009801">
    <property type="entry name" value="TMEM126"/>
</dbReference>
<name>A0A4W5K5L3_9TELE</name>
<accession>A0A4W5K5L3</accession>
<keyword evidence="3" id="KW-1133">Transmembrane helix</keyword>
<dbReference type="GeneTree" id="ENSGT00520000055616"/>
<evidence type="ECO:0000313" key="7">
    <source>
        <dbReference type="Proteomes" id="UP000314982"/>
    </source>
</evidence>
<evidence type="ECO:0000256" key="2">
    <source>
        <dbReference type="ARBA" id="ARBA00022692"/>
    </source>
</evidence>
<evidence type="ECO:0000256" key="3">
    <source>
        <dbReference type="ARBA" id="ARBA00022989"/>
    </source>
</evidence>
<sequence>CRSSSVIVQMIAERFERLPELDRKIFTYGPMCLGGNVALVGLIGNRRFISNLPMAVLPFLTTVCDLNYLTCVLIRGALVSAVGAGVYPILLALPCNQVCATCLSRSRVMYNTAPMPENGNVLHFWMNITQPILRKMGVVIVLQVFFGTYLSSRHFDSYLKLLQLSTSGDKELED</sequence>
<evidence type="ECO:0000256" key="5">
    <source>
        <dbReference type="ARBA" id="ARBA00023136"/>
    </source>
</evidence>
<evidence type="ECO:0000256" key="1">
    <source>
        <dbReference type="ARBA" id="ARBA00004225"/>
    </source>
</evidence>
<dbReference type="PANTHER" id="PTHR16296">
    <property type="entry name" value="UNCHARACTERIZED HYPOTHALAMUS PROTEIN HT007"/>
    <property type="match status" value="1"/>
</dbReference>
<dbReference type="PANTHER" id="PTHR16296:SF2">
    <property type="entry name" value="TRANSMEMBRANE PROTEIN 126A"/>
    <property type="match status" value="1"/>
</dbReference>
<dbReference type="Proteomes" id="UP000314982">
    <property type="component" value="Unassembled WGS sequence"/>
</dbReference>
<dbReference type="Pfam" id="PF07114">
    <property type="entry name" value="TMEM126"/>
    <property type="match status" value="1"/>
</dbReference>
<comment type="subcellular location">
    <subcellularLocation>
        <location evidence="1">Mitochondrion membrane</location>
        <topology evidence="1">Multi-pass membrane protein</topology>
    </subcellularLocation>
</comment>
<dbReference type="STRING" id="62062.ENSHHUP00000005750"/>
<reference evidence="7" key="1">
    <citation type="submission" date="2018-06" db="EMBL/GenBank/DDBJ databases">
        <title>Genome assembly of Danube salmon.</title>
        <authorList>
            <person name="Macqueen D.J."/>
            <person name="Gundappa M.K."/>
        </authorList>
    </citation>
    <scope>NUCLEOTIDE SEQUENCE [LARGE SCALE GENOMIC DNA]</scope>
</reference>
<dbReference type="AlphaFoldDB" id="A0A4W5K5L3"/>
<reference evidence="6" key="3">
    <citation type="submission" date="2025-09" db="UniProtKB">
        <authorList>
            <consortium name="Ensembl"/>
        </authorList>
    </citation>
    <scope>IDENTIFICATION</scope>
</reference>
<organism evidence="6 7">
    <name type="scientific">Hucho hucho</name>
    <name type="common">huchen</name>
    <dbReference type="NCBI Taxonomy" id="62062"/>
    <lineage>
        <taxon>Eukaryota</taxon>
        <taxon>Metazoa</taxon>
        <taxon>Chordata</taxon>
        <taxon>Craniata</taxon>
        <taxon>Vertebrata</taxon>
        <taxon>Euteleostomi</taxon>
        <taxon>Actinopterygii</taxon>
        <taxon>Neopterygii</taxon>
        <taxon>Teleostei</taxon>
        <taxon>Protacanthopterygii</taxon>
        <taxon>Salmoniformes</taxon>
        <taxon>Salmonidae</taxon>
        <taxon>Salmoninae</taxon>
        <taxon>Hucho</taxon>
    </lineage>
</organism>
<proteinExistence type="predicted"/>